<sequence length="195" mass="22206">MLNSPSCHPCVKIIRWPREAYKREWCRKSGQLRLLVIDEGTDAPVSADVREDWIRLPTRNEDIRVRIATLQARNLGHYAPQVDPNGVIRRGSCTVTVSPTEAELVRLLTVNFGEIVSRESLRKRLCQGDRHASRNALDLHIMRIRRRLTPLRLEIRTAWGRGYTLTTCDGEEGDADLVEPSRPDEVDAEFQGTAP</sequence>
<evidence type="ECO:0000259" key="4">
    <source>
        <dbReference type="PROSITE" id="PS51755"/>
    </source>
</evidence>
<dbReference type="EMBL" id="BAAARK010000006">
    <property type="protein sequence ID" value="GAA2657217.1"/>
    <property type="molecule type" value="Genomic_DNA"/>
</dbReference>
<protein>
    <recommendedName>
        <fullName evidence="4">OmpR/PhoB-type domain-containing protein</fullName>
    </recommendedName>
</protein>
<gene>
    <name evidence="5" type="ORF">GCM10009864_24320</name>
</gene>
<organism evidence="5 6">
    <name type="scientific">Streptomyces lunalinharesii</name>
    <dbReference type="NCBI Taxonomy" id="333384"/>
    <lineage>
        <taxon>Bacteria</taxon>
        <taxon>Bacillati</taxon>
        <taxon>Actinomycetota</taxon>
        <taxon>Actinomycetes</taxon>
        <taxon>Kitasatosporales</taxon>
        <taxon>Streptomycetaceae</taxon>
        <taxon>Streptomyces</taxon>
    </lineage>
</organism>
<dbReference type="InterPro" id="IPR036388">
    <property type="entry name" value="WH-like_DNA-bd_sf"/>
</dbReference>
<dbReference type="Pfam" id="PF00486">
    <property type="entry name" value="Trans_reg_C"/>
    <property type="match status" value="1"/>
</dbReference>
<dbReference type="Gene3D" id="1.10.10.10">
    <property type="entry name" value="Winged helix-like DNA-binding domain superfamily/Winged helix DNA-binding domain"/>
    <property type="match status" value="1"/>
</dbReference>
<dbReference type="InterPro" id="IPR001867">
    <property type="entry name" value="OmpR/PhoB-type_DNA-bd"/>
</dbReference>
<feature type="domain" description="OmpR/PhoB-type" evidence="4">
    <location>
        <begin position="70"/>
        <end position="167"/>
    </location>
</feature>
<dbReference type="PROSITE" id="PS51755">
    <property type="entry name" value="OMPR_PHOB"/>
    <property type="match status" value="1"/>
</dbReference>
<accession>A0ABP6E0L8</accession>
<dbReference type="SUPFAM" id="SSF46894">
    <property type="entry name" value="C-terminal effector domain of the bipartite response regulators"/>
    <property type="match status" value="1"/>
</dbReference>
<dbReference type="RefSeq" id="WP_344575126.1">
    <property type="nucleotide sequence ID" value="NZ_BAAARK010000006.1"/>
</dbReference>
<evidence type="ECO:0000256" key="1">
    <source>
        <dbReference type="ARBA" id="ARBA00023125"/>
    </source>
</evidence>
<dbReference type="InterPro" id="IPR016032">
    <property type="entry name" value="Sig_transdc_resp-reg_C-effctor"/>
</dbReference>
<keyword evidence="1 2" id="KW-0238">DNA-binding</keyword>
<reference evidence="6" key="1">
    <citation type="journal article" date="2019" name="Int. J. Syst. Evol. Microbiol.">
        <title>The Global Catalogue of Microorganisms (GCM) 10K type strain sequencing project: providing services to taxonomists for standard genome sequencing and annotation.</title>
        <authorList>
            <consortium name="The Broad Institute Genomics Platform"/>
            <consortium name="The Broad Institute Genome Sequencing Center for Infectious Disease"/>
            <person name="Wu L."/>
            <person name="Ma J."/>
        </authorList>
    </citation>
    <scope>NUCLEOTIDE SEQUENCE [LARGE SCALE GENOMIC DNA]</scope>
    <source>
        <strain evidence="6">JCM 16374</strain>
    </source>
</reference>
<comment type="caution">
    <text evidence="5">The sequence shown here is derived from an EMBL/GenBank/DDBJ whole genome shotgun (WGS) entry which is preliminary data.</text>
</comment>
<dbReference type="CDD" id="cd00383">
    <property type="entry name" value="trans_reg_C"/>
    <property type="match status" value="1"/>
</dbReference>
<dbReference type="SMART" id="SM00862">
    <property type="entry name" value="Trans_reg_C"/>
    <property type="match status" value="1"/>
</dbReference>
<dbReference type="Proteomes" id="UP001500994">
    <property type="component" value="Unassembled WGS sequence"/>
</dbReference>
<name>A0ABP6E0L8_9ACTN</name>
<keyword evidence="6" id="KW-1185">Reference proteome</keyword>
<evidence type="ECO:0000313" key="6">
    <source>
        <dbReference type="Proteomes" id="UP001500994"/>
    </source>
</evidence>
<proteinExistence type="predicted"/>
<evidence type="ECO:0000256" key="2">
    <source>
        <dbReference type="PROSITE-ProRule" id="PRU01091"/>
    </source>
</evidence>
<feature type="DNA-binding region" description="OmpR/PhoB-type" evidence="2">
    <location>
        <begin position="70"/>
        <end position="167"/>
    </location>
</feature>
<evidence type="ECO:0000313" key="5">
    <source>
        <dbReference type="EMBL" id="GAA2657217.1"/>
    </source>
</evidence>
<feature type="region of interest" description="Disordered" evidence="3">
    <location>
        <begin position="170"/>
        <end position="195"/>
    </location>
</feature>
<evidence type="ECO:0000256" key="3">
    <source>
        <dbReference type="SAM" id="MobiDB-lite"/>
    </source>
</evidence>